<evidence type="ECO:0000313" key="3">
    <source>
        <dbReference type="EMBL" id="QEN07079.1"/>
    </source>
</evidence>
<evidence type="ECO:0000256" key="2">
    <source>
        <dbReference type="SAM" id="SignalP"/>
    </source>
</evidence>
<reference evidence="3 4" key="1">
    <citation type="submission" date="2019-02" db="EMBL/GenBank/DDBJ databases">
        <title>Complete Genome Sequence and Methylome Analysis of free living Spirochaetas.</title>
        <authorList>
            <person name="Fomenkov A."/>
            <person name="Dubinina G."/>
            <person name="Leshcheva N."/>
            <person name="Mikheeva N."/>
            <person name="Grabovich M."/>
            <person name="Vincze T."/>
            <person name="Roberts R.J."/>
        </authorList>
    </citation>
    <scope>NUCLEOTIDE SEQUENCE [LARGE SCALE GENOMIC DNA]</scope>
    <source>
        <strain evidence="3 4">K2</strain>
    </source>
</reference>
<keyword evidence="2" id="KW-0732">Signal</keyword>
<dbReference type="Gene3D" id="2.40.420.20">
    <property type="match status" value="1"/>
</dbReference>
<dbReference type="NCBIfam" id="TIGR01730">
    <property type="entry name" value="RND_mfp"/>
    <property type="match status" value="1"/>
</dbReference>
<dbReference type="Proteomes" id="UP000324209">
    <property type="component" value="Chromosome"/>
</dbReference>
<dbReference type="EMBL" id="CP036150">
    <property type="protein sequence ID" value="QEN07079.1"/>
    <property type="molecule type" value="Genomic_DNA"/>
</dbReference>
<dbReference type="Gene3D" id="2.40.50.100">
    <property type="match status" value="1"/>
</dbReference>
<accession>A0A5C1QIT8</accession>
<comment type="similarity">
    <text evidence="1">Belongs to the membrane fusion protein (MFP) (TC 8.A.1) family.</text>
</comment>
<organism evidence="3 4">
    <name type="scientific">Oceanispirochaeta crateris</name>
    <dbReference type="NCBI Taxonomy" id="2518645"/>
    <lineage>
        <taxon>Bacteria</taxon>
        <taxon>Pseudomonadati</taxon>
        <taxon>Spirochaetota</taxon>
        <taxon>Spirochaetia</taxon>
        <taxon>Spirochaetales</taxon>
        <taxon>Spirochaetaceae</taxon>
        <taxon>Oceanispirochaeta</taxon>
    </lineage>
</organism>
<dbReference type="PROSITE" id="PS51257">
    <property type="entry name" value="PROKAR_LIPOPROTEIN"/>
    <property type="match status" value="1"/>
</dbReference>
<feature type="chain" id="PRO_5022879088" evidence="2">
    <location>
        <begin position="23"/>
        <end position="353"/>
    </location>
</feature>
<dbReference type="PANTHER" id="PTHR30469:SF15">
    <property type="entry name" value="HLYD FAMILY OF SECRETION PROTEINS"/>
    <property type="match status" value="1"/>
</dbReference>
<feature type="signal peptide" evidence="2">
    <location>
        <begin position="1"/>
        <end position="22"/>
    </location>
</feature>
<proteinExistence type="inferred from homology"/>
<dbReference type="GO" id="GO:1990281">
    <property type="term" value="C:efflux pump complex"/>
    <property type="evidence" value="ECO:0007669"/>
    <property type="project" value="TreeGrafter"/>
</dbReference>
<protein>
    <submittedName>
        <fullName evidence="3">Efflux RND transporter periplasmic adaptor subunit</fullName>
    </submittedName>
</protein>
<dbReference type="PANTHER" id="PTHR30469">
    <property type="entry name" value="MULTIDRUG RESISTANCE PROTEIN MDTA"/>
    <property type="match status" value="1"/>
</dbReference>
<name>A0A5C1QIT8_9SPIO</name>
<evidence type="ECO:0000256" key="1">
    <source>
        <dbReference type="ARBA" id="ARBA00009477"/>
    </source>
</evidence>
<dbReference type="AlphaFoldDB" id="A0A5C1QIT8"/>
<dbReference type="Gene3D" id="1.10.287.470">
    <property type="entry name" value="Helix hairpin bin"/>
    <property type="match status" value="1"/>
</dbReference>
<keyword evidence="4" id="KW-1185">Reference proteome</keyword>
<dbReference type="RefSeq" id="WP_149485161.1">
    <property type="nucleotide sequence ID" value="NZ_CP036150.1"/>
</dbReference>
<sequence>MKKCIAFSGIMLLILSIVSCQKQDQEVLKNIEEIHKENGIPVNIRVVNPQDFSTYLSFTSSLKGIKESTGSSMVSDTVEEILVSVGDYVHKDQAIIRFPKNNPASNYYQAQAGYNAAEQAFKRIENLYNSNGISRQTYDDTKTQYEVQKANWIAVNDMLEVKAPISGYITRLNIKASDNVRAGDQLFTVSNYDELTTIVWVSDHEIRQIAKGQRATANWEGLSLSGIVTQVDLAMDSEQKAFAVHVKFSNVEHAVPSGVTANVNIETMLIPNALVVHRNEILKNQNEWFVYLDQDGYAKKQIIQTGLRQGMYYEVLSGLSPKDKLISQGVNLVKDESLLLVVEENSGQVVLQE</sequence>
<dbReference type="InterPro" id="IPR006143">
    <property type="entry name" value="RND_pump_MFP"/>
</dbReference>
<gene>
    <name evidence="3" type="ORF">EXM22_03415</name>
</gene>
<evidence type="ECO:0000313" key="4">
    <source>
        <dbReference type="Proteomes" id="UP000324209"/>
    </source>
</evidence>
<dbReference type="OrthoDB" id="9783047at2"/>
<dbReference type="KEGG" id="ock:EXM22_03415"/>
<dbReference type="GO" id="GO:0015562">
    <property type="term" value="F:efflux transmembrane transporter activity"/>
    <property type="evidence" value="ECO:0007669"/>
    <property type="project" value="TreeGrafter"/>
</dbReference>
<dbReference type="SUPFAM" id="SSF111369">
    <property type="entry name" value="HlyD-like secretion proteins"/>
    <property type="match status" value="1"/>
</dbReference>